<dbReference type="GO" id="GO:0004129">
    <property type="term" value="F:cytochrome-c oxidase activity"/>
    <property type="evidence" value="ECO:0007669"/>
    <property type="project" value="InterPro"/>
</dbReference>
<dbReference type="EMBL" id="CAFBNC010000024">
    <property type="protein sequence ID" value="CAB4931226.1"/>
    <property type="molecule type" value="Genomic_DNA"/>
</dbReference>
<feature type="transmembrane region" description="Helical" evidence="1">
    <location>
        <begin position="59"/>
        <end position="83"/>
    </location>
</feature>
<feature type="transmembrane region" description="Helical" evidence="1">
    <location>
        <begin position="427"/>
        <end position="452"/>
    </location>
</feature>
<keyword evidence="1" id="KW-0472">Membrane</keyword>
<reference evidence="3" key="1">
    <citation type="submission" date="2020-05" db="EMBL/GenBank/DDBJ databases">
        <authorList>
            <person name="Chiriac C."/>
            <person name="Salcher M."/>
            <person name="Ghai R."/>
            <person name="Kavagutti S V."/>
        </authorList>
    </citation>
    <scope>NUCLEOTIDE SEQUENCE</scope>
</reference>
<name>A0A6J7IKK2_9ZZZZ</name>
<feature type="transmembrane region" description="Helical" evidence="1">
    <location>
        <begin position="293"/>
        <end position="311"/>
    </location>
</feature>
<feature type="transmembrane region" description="Helical" evidence="1">
    <location>
        <begin position="266"/>
        <end position="286"/>
    </location>
</feature>
<dbReference type="InterPro" id="IPR023616">
    <property type="entry name" value="Cyt_c_oxase-like_su1_dom"/>
</dbReference>
<evidence type="ECO:0000256" key="1">
    <source>
        <dbReference type="SAM" id="Phobius"/>
    </source>
</evidence>
<feature type="domain" description="Cytochrome oxidase subunit I profile" evidence="2">
    <location>
        <begin position="53"/>
        <end position="527"/>
    </location>
</feature>
<organism evidence="3">
    <name type="scientific">freshwater metagenome</name>
    <dbReference type="NCBI Taxonomy" id="449393"/>
    <lineage>
        <taxon>unclassified sequences</taxon>
        <taxon>metagenomes</taxon>
        <taxon>ecological metagenomes</taxon>
    </lineage>
</organism>
<sequence>MVRLGLCRPECIRSNEVPTVMSITDARPESATGANAASTAPAAASGSLLGSGDHKAIGLVYVVLSLLFGAAAFVAFLLGNLHLVQENFLSGSAADTLLNASELAFVLLVAIPLFIGLATYITPLQVGSAAIAFPRAASLALWTWILSSGLFIIANAIDGGIGGSRERAVDLGLLAIVGLVMALLLASVCVLTTVIALRSPGMSLDRVPMFSWSMFVAGSVWILTLPVLLANVVLIYVDHHYGRPSEFGVSSVQGIQIGWVILQPQVYAYAIPVFGIAADIIATLSGRRQPNRGAMLVAIGAFGALSVGAYAQPYFFPEVRDQIVWAGMGVLIILPVLAMLGGWAALLRGGKPALRSPLPLALVSVVLVLLALVAGALAALTPLQLRETPFVAVGQLALIIAAVVTSGVAGLIYWAPKFGGHRAPEPVGLLSVLVLLGGGVLAGLPLIVLGFSTKFTALADAADLLQYVALAGDALLVVGAVLGLLALLASFRGEAADADAWGTGQTLEWMCSSPPAAGDFAELITVTSAEPLLDAAAGSQEA</sequence>
<feature type="transmembrane region" description="Helical" evidence="1">
    <location>
        <begin position="358"/>
        <end position="380"/>
    </location>
</feature>
<dbReference type="PRINTS" id="PR01165">
    <property type="entry name" value="CYCOXIDASEI"/>
</dbReference>
<dbReference type="AlphaFoldDB" id="A0A6J7IKK2"/>
<dbReference type="GO" id="GO:0022904">
    <property type="term" value="P:respiratory electron transport chain"/>
    <property type="evidence" value="ECO:0007669"/>
    <property type="project" value="TreeGrafter"/>
</dbReference>
<keyword evidence="1" id="KW-0812">Transmembrane</keyword>
<dbReference type="GO" id="GO:0015990">
    <property type="term" value="P:electron transport coupled proton transport"/>
    <property type="evidence" value="ECO:0007669"/>
    <property type="project" value="TreeGrafter"/>
</dbReference>
<accession>A0A6J7IKK2</accession>
<proteinExistence type="predicted"/>
<dbReference type="InterPro" id="IPR036927">
    <property type="entry name" value="Cyt_c_oxase-like_su1_sf"/>
</dbReference>
<dbReference type="GO" id="GO:0020037">
    <property type="term" value="F:heme binding"/>
    <property type="evidence" value="ECO:0007669"/>
    <property type="project" value="InterPro"/>
</dbReference>
<feature type="transmembrane region" description="Helical" evidence="1">
    <location>
        <begin position="172"/>
        <end position="197"/>
    </location>
</feature>
<keyword evidence="1" id="KW-1133">Transmembrane helix</keyword>
<feature type="transmembrane region" description="Helical" evidence="1">
    <location>
        <begin position="136"/>
        <end position="157"/>
    </location>
</feature>
<dbReference type="Gene3D" id="1.20.210.10">
    <property type="entry name" value="Cytochrome c oxidase-like, subunit I domain"/>
    <property type="match status" value="1"/>
</dbReference>
<feature type="transmembrane region" description="Helical" evidence="1">
    <location>
        <begin position="464"/>
        <end position="488"/>
    </location>
</feature>
<feature type="transmembrane region" description="Helical" evidence="1">
    <location>
        <begin position="323"/>
        <end position="346"/>
    </location>
</feature>
<evidence type="ECO:0000259" key="2">
    <source>
        <dbReference type="PROSITE" id="PS50855"/>
    </source>
</evidence>
<dbReference type="SUPFAM" id="SSF81442">
    <property type="entry name" value="Cytochrome c oxidase subunit I-like"/>
    <property type="match status" value="1"/>
</dbReference>
<dbReference type="InterPro" id="IPR000883">
    <property type="entry name" value="Cyt_C_Oxase_1"/>
</dbReference>
<dbReference type="PROSITE" id="PS50855">
    <property type="entry name" value="COX1"/>
    <property type="match status" value="1"/>
</dbReference>
<dbReference type="Pfam" id="PF00115">
    <property type="entry name" value="COX1"/>
    <property type="match status" value="1"/>
</dbReference>
<protein>
    <submittedName>
        <fullName evidence="3">Unannotated protein</fullName>
    </submittedName>
</protein>
<gene>
    <name evidence="3" type="ORF">UFOPK3733_00683</name>
</gene>
<evidence type="ECO:0000313" key="3">
    <source>
        <dbReference type="EMBL" id="CAB4931226.1"/>
    </source>
</evidence>
<dbReference type="PANTHER" id="PTHR10422:SF29">
    <property type="entry name" value="CYTOCHROME C OXIDASE SUBUNIT 1 HOMOLOG, BACTEROID"/>
    <property type="match status" value="1"/>
</dbReference>
<feature type="transmembrane region" description="Helical" evidence="1">
    <location>
        <begin position="209"/>
        <end position="237"/>
    </location>
</feature>
<feature type="transmembrane region" description="Helical" evidence="1">
    <location>
        <begin position="103"/>
        <end position="124"/>
    </location>
</feature>
<dbReference type="GO" id="GO:0009060">
    <property type="term" value="P:aerobic respiration"/>
    <property type="evidence" value="ECO:0007669"/>
    <property type="project" value="InterPro"/>
</dbReference>
<feature type="transmembrane region" description="Helical" evidence="1">
    <location>
        <begin position="392"/>
        <end position="415"/>
    </location>
</feature>
<dbReference type="GO" id="GO:0016020">
    <property type="term" value="C:membrane"/>
    <property type="evidence" value="ECO:0007669"/>
    <property type="project" value="InterPro"/>
</dbReference>
<dbReference type="PANTHER" id="PTHR10422">
    <property type="entry name" value="CYTOCHROME C OXIDASE SUBUNIT 1"/>
    <property type="match status" value="1"/>
</dbReference>